<keyword evidence="3" id="KW-1185">Reference proteome</keyword>
<organism evidence="2 3">
    <name type="scientific">Fusarium acutatum</name>
    <dbReference type="NCBI Taxonomy" id="78861"/>
    <lineage>
        <taxon>Eukaryota</taxon>
        <taxon>Fungi</taxon>
        <taxon>Dikarya</taxon>
        <taxon>Ascomycota</taxon>
        <taxon>Pezizomycotina</taxon>
        <taxon>Sordariomycetes</taxon>
        <taxon>Hypocreomycetidae</taxon>
        <taxon>Hypocreales</taxon>
        <taxon>Nectriaceae</taxon>
        <taxon>Fusarium</taxon>
        <taxon>Fusarium fujikuroi species complex</taxon>
    </lineage>
</organism>
<dbReference type="OrthoDB" id="5340163at2759"/>
<proteinExistence type="predicted"/>
<evidence type="ECO:0000313" key="3">
    <source>
        <dbReference type="Proteomes" id="UP000536711"/>
    </source>
</evidence>
<accession>A0A8H4JLR4</accession>
<name>A0A8H4JLR4_9HYPO</name>
<dbReference type="EMBL" id="JAADJF010000237">
    <property type="protein sequence ID" value="KAF4432160.1"/>
    <property type="molecule type" value="Genomic_DNA"/>
</dbReference>
<dbReference type="AlphaFoldDB" id="A0A8H4JLR4"/>
<dbReference type="Proteomes" id="UP000536711">
    <property type="component" value="Unassembled WGS sequence"/>
</dbReference>
<gene>
    <name evidence="2" type="ORF">FACUT_8426</name>
</gene>
<evidence type="ECO:0000256" key="1">
    <source>
        <dbReference type="SAM" id="MobiDB-lite"/>
    </source>
</evidence>
<dbReference type="Pfam" id="PF14022">
    <property type="entry name" value="DUF4238"/>
    <property type="match status" value="1"/>
</dbReference>
<feature type="region of interest" description="Disordered" evidence="1">
    <location>
        <begin position="77"/>
        <end position="109"/>
    </location>
</feature>
<evidence type="ECO:0000313" key="2">
    <source>
        <dbReference type="EMBL" id="KAF4432160.1"/>
    </source>
</evidence>
<protein>
    <submittedName>
        <fullName evidence="2">Uncharacterized protein</fullName>
    </submittedName>
</protein>
<sequence>MTYPGLTVANISSLTILSHQFWTDVVALENPLVYQLLFCRAFEMTTIDLAGDNTSQYHHFVPQFLLRNFAHNFEPKDCTESEPSGENRKKKKKQKNRPSLDSGKLKRYPGDKVVNNVNLLQTPYVIDESPVKRILGLTDMYRDKNGATKKEQHEVEEMFSKMENQAQRVFRKITKALEDGDKVVCLPRSERDLIRKFLFLMKFRGSMFHERFYHEAVENYWANDKVMFRQYMRDHGFTRPIQVWLESLKTIMTLEMDPEREWIGKIKQQMYSHDADWLIMHVQMMYMAICTPSNPEDEFILTDNSYNVFEGPNHFAQDIQTGEVHGVADVNFHEFAPVSPRLMIVLRHFLLPVPEEDVDPEIRERRETMRYTSVDDTFGVNTKSSLEDLPIRKARNSYSKIVNGQIIRVEGEHDSYTKDDKFYFSLFPVGRDHVNKLNKILLENSSHCSRIVFGSQASFLRSLEHYMTAPKVITGCDADATVAQLRKLDRLMKEMGSKRQSRWFQAPSPPMLSGEKHEAKFTAYHQYMKSSAEHDSSFLATYKAFVRGTGTWLKDWEQASRMQQLRIKIDSWSYQYGVDEVVRKRNRNLLIQMYMLLPPTRFWLYMKRVRIMLLSPENIFITVQPLVELFNNPNFREGPEDIFSKVQTIVRRDRLNHLIYSTVENDINMKQNPELDRWCYAKSRIESLESYYITWNFALKLPADQESGIHEIEKLAASMESSILSTNTHKRPEFDDPGFSEDDKIELLTRVMVRRKFREAMSARLDEGLAESLKAVLFKYTYPTPPTIDD</sequence>
<comment type="caution">
    <text evidence="2">The sequence shown here is derived from an EMBL/GenBank/DDBJ whole genome shotgun (WGS) entry which is preliminary data.</text>
</comment>
<dbReference type="InterPro" id="IPR025332">
    <property type="entry name" value="DUF4238"/>
</dbReference>
<reference evidence="2 3" key="1">
    <citation type="submission" date="2020-01" db="EMBL/GenBank/DDBJ databases">
        <title>Identification and distribution of gene clusters putatively required for synthesis of sphingolipid metabolism inhibitors in phylogenetically diverse species of the filamentous fungus Fusarium.</title>
        <authorList>
            <person name="Kim H.-S."/>
            <person name="Busman M."/>
            <person name="Brown D.W."/>
            <person name="Divon H."/>
            <person name="Uhlig S."/>
            <person name="Proctor R.H."/>
        </authorList>
    </citation>
    <scope>NUCLEOTIDE SEQUENCE [LARGE SCALE GENOMIC DNA]</scope>
    <source>
        <strain evidence="2 3">NRRL 13308</strain>
    </source>
</reference>